<feature type="domain" description="Gamma-butyrobetaine hydroxylase-like N-terminal" evidence="3">
    <location>
        <begin position="13"/>
        <end position="94"/>
    </location>
</feature>
<comment type="caution">
    <text evidence="4">The sequence shown here is derived from an EMBL/GenBank/DDBJ whole genome shotgun (WGS) entry which is preliminary data.</text>
</comment>
<keyword evidence="1" id="KW-0479">Metal-binding</keyword>
<dbReference type="RefSeq" id="WP_094407736.1">
    <property type="nucleotide sequence ID" value="NZ_BMJZ01000009.1"/>
</dbReference>
<name>A0A255XVY5_9PROT</name>
<dbReference type="Pfam" id="PF06155">
    <property type="entry name" value="GBBH-like_N"/>
    <property type="match status" value="1"/>
</dbReference>
<evidence type="ECO:0000256" key="2">
    <source>
        <dbReference type="ARBA" id="ARBA00023004"/>
    </source>
</evidence>
<evidence type="ECO:0000256" key="1">
    <source>
        <dbReference type="ARBA" id="ARBA00022723"/>
    </source>
</evidence>
<dbReference type="Proteomes" id="UP000216361">
    <property type="component" value="Unassembled WGS sequence"/>
</dbReference>
<dbReference type="EMBL" id="NOXS01000027">
    <property type="protein sequence ID" value="OYQ20585.1"/>
    <property type="molecule type" value="Genomic_DNA"/>
</dbReference>
<dbReference type="AlphaFoldDB" id="A0A255XVY5"/>
<dbReference type="InterPro" id="IPR038492">
    <property type="entry name" value="GBBH-like_N_sf"/>
</dbReference>
<dbReference type="PANTHER" id="PTHR35303:SF5">
    <property type="entry name" value="OS02G0197800 PROTEIN"/>
    <property type="match status" value="1"/>
</dbReference>
<dbReference type="GO" id="GO:0046872">
    <property type="term" value="F:metal ion binding"/>
    <property type="evidence" value="ECO:0007669"/>
    <property type="project" value="UniProtKB-KW"/>
</dbReference>
<gene>
    <name evidence="4" type="ORF">CHR90_04210</name>
</gene>
<keyword evidence="2" id="KW-0408">Iron</keyword>
<evidence type="ECO:0000313" key="4">
    <source>
        <dbReference type="EMBL" id="OYQ20585.1"/>
    </source>
</evidence>
<evidence type="ECO:0000259" key="3">
    <source>
        <dbReference type="Pfam" id="PF06155"/>
    </source>
</evidence>
<dbReference type="OrthoDB" id="9794178at2"/>
<evidence type="ECO:0000313" key="5">
    <source>
        <dbReference type="Proteomes" id="UP000216361"/>
    </source>
</evidence>
<reference evidence="4 5" key="1">
    <citation type="submission" date="2017-07" db="EMBL/GenBank/DDBJ databases">
        <title>Elstera cyanobacteriorum sp. nov., a novel bacterium isolated from cyanobacterial aggregates in a eutrophic lake.</title>
        <authorList>
            <person name="Cai H."/>
        </authorList>
    </citation>
    <scope>NUCLEOTIDE SEQUENCE [LARGE SCALE GENOMIC DNA]</scope>
    <source>
        <strain evidence="4 5">TH019</strain>
    </source>
</reference>
<dbReference type="InterPro" id="IPR010376">
    <property type="entry name" value="GBBH-like_N"/>
</dbReference>
<protein>
    <recommendedName>
        <fullName evidence="3">Gamma-butyrobetaine hydroxylase-like N-terminal domain-containing protein</fullName>
    </recommendedName>
</protein>
<sequence>MTDALPWPTDILLAPDRRSLTVTYDDGRVIALSAEYLRVESPSAEVQGHSADQKQLVPGKSGVGIRHIDPIGNYAIRLTFDDGHDTGIYSWRYLLELHLSEPQLWQAYLAKISAAGLKR</sequence>
<proteinExistence type="predicted"/>
<dbReference type="PANTHER" id="PTHR35303">
    <property type="entry name" value="OS02G0197800 PROTEIN"/>
    <property type="match status" value="1"/>
</dbReference>
<organism evidence="4 5">
    <name type="scientific">Elstera cyanobacteriorum</name>
    <dbReference type="NCBI Taxonomy" id="2022747"/>
    <lineage>
        <taxon>Bacteria</taxon>
        <taxon>Pseudomonadati</taxon>
        <taxon>Pseudomonadota</taxon>
        <taxon>Alphaproteobacteria</taxon>
        <taxon>Rhodospirillales</taxon>
        <taxon>Rhodospirillaceae</taxon>
        <taxon>Elstera</taxon>
    </lineage>
</organism>
<accession>A0A255XVY5</accession>
<keyword evidence="5" id="KW-1185">Reference proteome</keyword>
<dbReference type="Gene3D" id="3.30.2020.30">
    <property type="match status" value="1"/>
</dbReference>